<dbReference type="EMBL" id="BK059109">
    <property type="protein sequence ID" value="DAE31447.1"/>
    <property type="molecule type" value="Genomic_DNA"/>
</dbReference>
<dbReference type="Gene3D" id="3.90.75.20">
    <property type="match status" value="1"/>
</dbReference>
<sequence length="132" mass="15387">MKKAISDYYKKKGFICVYINTNKEPRRVATLHKTNYNTSMSYAKYLYTSHYKCDVAKGDEVDHINGDKMDDRIENLQVISKRNNIHKSHTRKEFVELTCPVCGGKFLYEKRNLNTHPNPCCSRKCGGIKSNW</sequence>
<accession>A0A8S5RJA3</accession>
<keyword evidence="2" id="KW-0540">Nuclease</keyword>
<keyword evidence="2" id="KW-0255">Endonuclease</keyword>
<organism evidence="2">
    <name type="scientific">virus sp. ctBM815</name>
    <dbReference type="NCBI Taxonomy" id="2825806"/>
    <lineage>
        <taxon>Viruses</taxon>
    </lineage>
</organism>
<dbReference type="InterPro" id="IPR044925">
    <property type="entry name" value="His-Me_finger_sf"/>
</dbReference>
<evidence type="ECO:0000313" key="2">
    <source>
        <dbReference type="EMBL" id="DAE31447.1"/>
    </source>
</evidence>
<feature type="domain" description="HNH nuclease" evidence="1">
    <location>
        <begin position="57"/>
        <end position="84"/>
    </location>
</feature>
<dbReference type="SUPFAM" id="SSF54060">
    <property type="entry name" value="His-Me finger endonucleases"/>
    <property type="match status" value="1"/>
</dbReference>
<dbReference type="Pfam" id="PF13392">
    <property type="entry name" value="HNH_3"/>
    <property type="match status" value="1"/>
</dbReference>
<keyword evidence="2" id="KW-0378">Hydrolase</keyword>
<protein>
    <submittedName>
        <fullName evidence="2">HNH endonuclease</fullName>
    </submittedName>
</protein>
<reference evidence="2" key="1">
    <citation type="journal article" date="2021" name="Proc. Natl. Acad. Sci. U.S.A.">
        <title>A Catalog of Tens of Thousands of Viruses from Human Metagenomes Reveals Hidden Associations with Chronic Diseases.</title>
        <authorList>
            <person name="Tisza M.J."/>
            <person name="Buck C.B."/>
        </authorList>
    </citation>
    <scope>NUCLEOTIDE SEQUENCE</scope>
    <source>
        <strain evidence="2">CtBM815</strain>
    </source>
</reference>
<proteinExistence type="predicted"/>
<evidence type="ECO:0000259" key="1">
    <source>
        <dbReference type="Pfam" id="PF13392"/>
    </source>
</evidence>
<name>A0A8S5RJA3_9VIRU</name>
<dbReference type="GO" id="GO:0004519">
    <property type="term" value="F:endonuclease activity"/>
    <property type="evidence" value="ECO:0007669"/>
    <property type="project" value="UniProtKB-KW"/>
</dbReference>
<dbReference type="InterPro" id="IPR003615">
    <property type="entry name" value="HNH_nuc"/>
</dbReference>